<gene>
    <name evidence="3" type="primary">rcnA</name>
    <name evidence="3" type="ORF">MFFC18_25230</name>
</gene>
<dbReference type="PANTHER" id="PTHR40659:SF1">
    <property type="entry name" value="NICKEL_COBALT EFFLUX SYSTEM RCNA"/>
    <property type="match status" value="1"/>
</dbReference>
<dbReference type="GO" id="GO:0005886">
    <property type="term" value="C:plasma membrane"/>
    <property type="evidence" value="ECO:0007669"/>
    <property type="project" value="UniProtKB-SubCell"/>
</dbReference>
<dbReference type="EMBL" id="CP042912">
    <property type="protein sequence ID" value="QEG22640.1"/>
    <property type="molecule type" value="Genomic_DNA"/>
</dbReference>
<dbReference type="STRING" id="980251.GCA_001642875_02153"/>
<dbReference type="OrthoDB" id="271709at2"/>
<feature type="transmembrane region" description="Helical" evidence="1">
    <location>
        <begin position="215"/>
        <end position="234"/>
    </location>
</feature>
<proteinExistence type="predicted"/>
<dbReference type="Pfam" id="PF13386">
    <property type="entry name" value="DsbD_2"/>
    <property type="match status" value="1"/>
</dbReference>
<organism evidence="3 4">
    <name type="scientific">Mariniblastus fucicola</name>
    <dbReference type="NCBI Taxonomy" id="980251"/>
    <lineage>
        <taxon>Bacteria</taxon>
        <taxon>Pseudomonadati</taxon>
        <taxon>Planctomycetota</taxon>
        <taxon>Planctomycetia</taxon>
        <taxon>Pirellulales</taxon>
        <taxon>Pirellulaceae</taxon>
        <taxon>Mariniblastus</taxon>
    </lineage>
</organism>
<evidence type="ECO:0000313" key="4">
    <source>
        <dbReference type="Proteomes" id="UP000322214"/>
    </source>
</evidence>
<accession>A0A5B9PC60</accession>
<evidence type="ECO:0000256" key="1">
    <source>
        <dbReference type="SAM" id="Phobius"/>
    </source>
</evidence>
<dbReference type="GO" id="GO:0010045">
    <property type="term" value="P:response to nickel cation"/>
    <property type="evidence" value="ECO:0007669"/>
    <property type="project" value="TreeGrafter"/>
</dbReference>
<keyword evidence="4" id="KW-1185">Reference proteome</keyword>
<dbReference type="AlphaFoldDB" id="A0A5B9PC60"/>
<feature type="transmembrane region" description="Helical" evidence="1">
    <location>
        <begin position="142"/>
        <end position="161"/>
    </location>
</feature>
<dbReference type="KEGG" id="mff:MFFC18_25230"/>
<keyword evidence="1" id="KW-0812">Transmembrane</keyword>
<dbReference type="RefSeq" id="WP_075084580.1">
    <property type="nucleotide sequence ID" value="NZ_CP042912.1"/>
</dbReference>
<name>A0A5B9PC60_9BACT</name>
<dbReference type="Proteomes" id="UP000322214">
    <property type="component" value="Chromosome"/>
</dbReference>
<dbReference type="GO" id="GO:0046583">
    <property type="term" value="F:monoatomic cation efflux transmembrane transporter activity"/>
    <property type="evidence" value="ECO:0007669"/>
    <property type="project" value="TreeGrafter"/>
</dbReference>
<dbReference type="GO" id="GO:0015099">
    <property type="term" value="F:nickel cation transmembrane transporter activity"/>
    <property type="evidence" value="ECO:0007669"/>
    <property type="project" value="TreeGrafter"/>
</dbReference>
<reference evidence="3 4" key="1">
    <citation type="submission" date="2019-08" db="EMBL/GenBank/DDBJ databases">
        <title>Deep-cultivation of Planctomycetes and their phenomic and genomic characterization uncovers novel biology.</title>
        <authorList>
            <person name="Wiegand S."/>
            <person name="Jogler M."/>
            <person name="Boedeker C."/>
            <person name="Pinto D."/>
            <person name="Vollmers J."/>
            <person name="Rivas-Marin E."/>
            <person name="Kohn T."/>
            <person name="Peeters S.H."/>
            <person name="Heuer A."/>
            <person name="Rast P."/>
            <person name="Oberbeckmann S."/>
            <person name="Bunk B."/>
            <person name="Jeske O."/>
            <person name="Meyerdierks A."/>
            <person name="Storesund J.E."/>
            <person name="Kallscheuer N."/>
            <person name="Luecker S."/>
            <person name="Lage O.M."/>
            <person name="Pohl T."/>
            <person name="Merkel B.J."/>
            <person name="Hornburger P."/>
            <person name="Mueller R.-W."/>
            <person name="Bruemmer F."/>
            <person name="Labrenz M."/>
            <person name="Spormann A.M."/>
            <person name="Op den Camp H."/>
            <person name="Overmann J."/>
            <person name="Amann R."/>
            <person name="Jetten M.S.M."/>
            <person name="Mascher T."/>
            <person name="Medema M.H."/>
            <person name="Devos D.P."/>
            <person name="Kaster A.-K."/>
            <person name="Ovreas L."/>
            <person name="Rohde M."/>
            <person name="Galperin M.Y."/>
            <person name="Jogler C."/>
        </authorList>
    </citation>
    <scope>NUCLEOTIDE SEQUENCE [LARGE SCALE GENOMIC DNA]</scope>
    <source>
        <strain evidence="3 4">FC18</strain>
    </source>
</reference>
<feature type="domain" description="Urease accessory protein UreH-like transmembrane" evidence="2">
    <location>
        <begin position="58"/>
        <end position="211"/>
    </location>
</feature>
<evidence type="ECO:0000259" key="2">
    <source>
        <dbReference type="Pfam" id="PF13386"/>
    </source>
</evidence>
<dbReference type="GO" id="GO:0032025">
    <property type="term" value="P:response to cobalt ion"/>
    <property type="evidence" value="ECO:0007669"/>
    <property type="project" value="TreeGrafter"/>
</dbReference>
<keyword evidence="1" id="KW-0472">Membrane</keyword>
<sequence>MHSHEITLGLAFGLGALHALEPGHGKTAMLLYLAGERRSLLHPLVMGLSSALSHSLSLIGIAAIVHLTHHLVTGDHHHADEGVTDVMRWVSAGIVLIVGLWMCWSAWRSKPAQCGCSQHKHECHNPDEAQSNSTKTSYSMSALLGAAFGLMPCPSAMAAYFSGLSSGSPVTAYIVIGLFAAGIATSLTLVGMVVQLFGNRFTNTSSRLSRLPWNYIRAGLITLIRLVYLGHVALY</sequence>
<keyword evidence="1" id="KW-1133">Transmembrane helix</keyword>
<dbReference type="GO" id="GO:0006824">
    <property type="term" value="P:cobalt ion transport"/>
    <property type="evidence" value="ECO:0007669"/>
    <property type="project" value="UniProtKB-KW"/>
</dbReference>
<dbReference type="PANTHER" id="PTHR40659">
    <property type="entry name" value="NICKEL/COBALT EFFLUX SYSTEM RCNA"/>
    <property type="match status" value="1"/>
</dbReference>
<protein>
    <submittedName>
        <fullName evidence="3">Nickel/cobalt efflux system RcnA</fullName>
    </submittedName>
</protein>
<feature type="transmembrane region" description="Helical" evidence="1">
    <location>
        <begin position="173"/>
        <end position="194"/>
    </location>
</feature>
<dbReference type="InterPro" id="IPR039447">
    <property type="entry name" value="UreH-like_TM_dom"/>
</dbReference>
<feature type="transmembrane region" description="Helical" evidence="1">
    <location>
        <begin position="86"/>
        <end position="104"/>
    </location>
</feature>
<feature type="transmembrane region" description="Helical" evidence="1">
    <location>
        <begin position="44"/>
        <end position="66"/>
    </location>
</feature>
<dbReference type="InterPro" id="IPR051224">
    <property type="entry name" value="NiCoT_RcnA"/>
</dbReference>
<evidence type="ECO:0000313" key="3">
    <source>
        <dbReference type="EMBL" id="QEG22640.1"/>
    </source>
</evidence>